<evidence type="ECO:0000256" key="8">
    <source>
        <dbReference type="ARBA" id="ARBA00023212"/>
    </source>
</evidence>
<feature type="region of interest" description="Disordered" evidence="11">
    <location>
        <begin position="1197"/>
        <end position="1220"/>
    </location>
</feature>
<protein>
    <submittedName>
        <fullName evidence="13">LBN protein</fullName>
    </submittedName>
</protein>
<evidence type="ECO:0000256" key="10">
    <source>
        <dbReference type="SAM" id="Coils"/>
    </source>
</evidence>
<evidence type="ECO:0000256" key="1">
    <source>
        <dbReference type="ARBA" id="ARBA00004120"/>
    </source>
</evidence>
<evidence type="ECO:0000256" key="2">
    <source>
        <dbReference type="ARBA" id="ARBA00004162"/>
    </source>
</evidence>
<keyword evidence="3" id="KW-1003">Cell membrane</keyword>
<evidence type="ECO:0000313" key="13">
    <source>
        <dbReference type="EMBL" id="NWW45274.1"/>
    </source>
</evidence>
<feature type="compositionally biased region" description="Low complexity" evidence="11">
    <location>
        <begin position="1208"/>
        <end position="1220"/>
    </location>
</feature>
<feature type="transmembrane region" description="Helical" evidence="12">
    <location>
        <begin position="203"/>
        <end position="229"/>
    </location>
</feature>
<dbReference type="AlphaFoldDB" id="A0A7K6N9W1"/>
<keyword evidence="6 12" id="KW-1133">Transmembrane helix</keyword>
<dbReference type="PANTHER" id="PTHR16795:SF14">
    <property type="entry name" value="LIMBIN"/>
    <property type="match status" value="1"/>
</dbReference>
<dbReference type="GO" id="GO:0098797">
    <property type="term" value="C:plasma membrane protein complex"/>
    <property type="evidence" value="ECO:0007669"/>
    <property type="project" value="TreeGrafter"/>
</dbReference>
<dbReference type="GO" id="GO:0060170">
    <property type="term" value="C:ciliary membrane"/>
    <property type="evidence" value="ECO:0007669"/>
    <property type="project" value="TreeGrafter"/>
</dbReference>
<keyword evidence="9" id="KW-0966">Cell projection</keyword>
<dbReference type="PANTHER" id="PTHR16795">
    <property type="entry name" value="LIMBIN/ELLIS-VAN CREVELD PROTEIN"/>
    <property type="match status" value="1"/>
</dbReference>
<dbReference type="Pfam" id="PF12297">
    <property type="entry name" value="EVC2_like"/>
    <property type="match status" value="1"/>
</dbReference>
<keyword evidence="5 12" id="KW-0812">Transmembrane</keyword>
<evidence type="ECO:0000256" key="12">
    <source>
        <dbReference type="SAM" id="Phobius"/>
    </source>
</evidence>
<evidence type="ECO:0000256" key="3">
    <source>
        <dbReference type="ARBA" id="ARBA00022475"/>
    </source>
</evidence>
<reference evidence="13 14" key="1">
    <citation type="submission" date="2019-09" db="EMBL/GenBank/DDBJ databases">
        <title>Bird 10,000 Genomes (B10K) Project - Family phase.</title>
        <authorList>
            <person name="Zhang G."/>
        </authorList>
    </citation>
    <scope>NUCLEOTIDE SEQUENCE [LARGE SCALE GENOMIC DNA]</scope>
    <source>
        <strain evidence="13">B10K-DU-029-80</strain>
        <tissue evidence="13">Muscle</tissue>
    </source>
</reference>
<evidence type="ECO:0000256" key="4">
    <source>
        <dbReference type="ARBA" id="ARBA00022490"/>
    </source>
</evidence>
<dbReference type="Proteomes" id="UP000565207">
    <property type="component" value="Unassembled WGS sequence"/>
</dbReference>
<dbReference type="EMBL" id="VZRU01004987">
    <property type="protein sequence ID" value="NWW45274.1"/>
    <property type="molecule type" value="Genomic_DNA"/>
</dbReference>
<feature type="coiled-coil region" evidence="10">
    <location>
        <begin position="349"/>
        <end position="405"/>
    </location>
</feature>
<keyword evidence="14" id="KW-1185">Reference proteome</keyword>
<accession>A0A7K6N9W1</accession>
<keyword evidence="7 12" id="KW-0472">Membrane</keyword>
<evidence type="ECO:0000256" key="5">
    <source>
        <dbReference type="ARBA" id="ARBA00022692"/>
    </source>
</evidence>
<comment type="caution">
    <text evidence="13">The sequence shown here is derived from an EMBL/GenBank/DDBJ whole genome shotgun (WGS) entry which is preliminary data.</text>
</comment>
<feature type="non-terminal residue" evidence="13">
    <location>
        <position position="1"/>
    </location>
</feature>
<sequence length="1220" mass="141055">FSAMPLSLVLQASEAPHQLLTSAASDDQWSHSLFALIPSWTKKILFKRESSVNHQLPDDVSNMSVSSGFGITLQKCGVVNVEHDPQSVYITLLINNTNMLFSTNITDLTLLDNITGLDVQKNSGNKTTDGLQIYRKRFLQGGEFFAINYSALLDVKEMWDGRVLTLPVKLTFRSSSQNKTDLLSLTASFTITEEEKTKISYGLAIHASGFFIAFFVSLVLTSAIFCIVYRTQILKWSFHSKNQEIRHELRQNHKLEHSQFNSSDLFSEDIIMNDQIIDILSFEESGSMLQALEDLEISSLTRADADLEAYRMQICKEVIAMMMKNMVLSHSLFPHVEKRMSSIFKKQFLAMEKEIQEEYERKMVALTAECSLETRKKMEAQHQKARNANEEAEELMKKMNEKSAVEYRSLLDKLHGLEQDRLKRFLLVKQEEYFAKAYRQLAVTQRKELHNIFFTQISNATFKGELKVEAAKTLVEDYSKIQGEIEELMDFLQASKKYHLNRRFAYRKHLINKIHLRDSQASALINIAATQISSLINKVERAGHLPESHLGVLLDRAEAEINSVKQKFDHDLKHEKQKLRQKLITKRRREVLQKKEHRKEQLSLGDPFKTTKEITHYLSHWKNLLSDHTIEFEELTEKLDNEASEELKELVFSVTEKTVEELKRVQYGVFVQELVKLSVPKMFLLEAVEEHKKEMIVKHEQLEREECDKSATAEELLELTKQKLSQELETGISEQKKIRSWEQSVFMQLLSLPLSLSEEEFLRMRQELHCCFSQMDSSLAWPKIRARTLLHALEMEQRNTEMLKVDQNLAMTNKQQHSKMKAPGSRNRNKIDILRKSLQDKILIYEDSVKDENLNKIKFELLLEQECHLRDLENKLGEYIAALTFQKTVKKSKMLELHTAVISVQALLFEQLSMSKTLSKLECVQILEAHNPEIEELDRKLEYEMLHKESAQQQHLMSRQRWTPDGFGLQSEAVETNADRQVTVLLRQAMNKRRQLVNLHEQSLRDEQWNCVVLEDLLENIETDAFLALYSQELRLAGYLAKLTRVPMGMLHRILNLLLPSSSQSEVLSILNSISKYSDGIAESDSNADESGSCKKRKNQELWQALEDKVRQDLINRSVEKLPSLNKRKDSLIKEHQLALLEEASFLHLGCVRTHPPMEQSDPCVPLNIDTAKVIEVLDTGEKVFLFREPSDPVFPLHKTPRKKKKNFLNSKKAALANKD</sequence>
<evidence type="ECO:0000256" key="9">
    <source>
        <dbReference type="ARBA" id="ARBA00023273"/>
    </source>
</evidence>
<keyword evidence="4" id="KW-0963">Cytoplasm</keyword>
<proteinExistence type="predicted"/>
<dbReference type="GO" id="GO:0007224">
    <property type="term" value="P:smoothened signaling pathway"/>
    <property type="evidence" value="ECO:0007669"/>
    <property type="project" value="InterPro"/>
</dbReference>
<evidence type="ECO:0000256" key="11">
    <source>
        <dbReference type="SAM" id="MobiDB-lite"/>
    </source>
</evidence>
<evidence type="ECO:0000256" key="7">
    <source>
        <dbReference type="ARBA" id="ARBA00023136"/>
    </source>
</evidence>
<gene>
    <name evidence="13" type="primary">Evc2</name>
    <name evidence="13" type="ORF">PEDTOR_R01758</name>
</gene>
<comment type="subcellular location">
    <subcellularLocation>
        <location evidence="2">Cell membrane</location>
        <topology evidence="2">Single-pass membrane protein</topology>
    </subcellularLocation>
    <subcellularLocation>
        <location evidence="1">Cytoplasm</location>
        <location evidence="1">Cytoskeleton</location>
        <location evidence="1">Cilium basal body</location>
    </subcellularLocation>
</comment>
<name>A0A7K6N9W1_PEDTO</name>
<keyword evidence="8" id="KW-0206">Cytoskeleton</keyword>
<keyword evidence="10" id="KW-0175">Coiled coil</keyword>
<evidence type="ECO:0000256" key="6">
    <source>
        <dbReference type="ARBA" id="ARBA00022989"/>
    </source>
</evidence>
<feature type="non-terminal residue" evidence="13">
    <location>
        <position position="1220"/>
    </location>
</feature>
<feature type="coiled-coil region" evidence="10">
    <location>
        <begin position="685"/>
        <end position="722"/>
    </location>
</feature>
<organism evidence="13 14">
    <name type="scientific">Pedionomus torquatus</name>
    <name type="common">Plains-wanderer</name>
    <dbReference type="NCBI Taxonomy" id="227192"/>
    <lineage>
        <taxon>Eukaryota</taxon>
        <taxon>Metazoa</taxon>
        <taxon>Chordata</taxon>
        <taxon>Craniata</taxon>
        <taxon>Vertebrata</taxon>
        <taxon>Euteleostomi</taxon>
        <taxon>Archelosauria</taxon>
        <taxon>Archosauria</taxon>
        <taxon>Dinosauria</taxon>
        <taxon>Saurischia</taxon>
        <taxon>Theropoda</taxon>
        <taxon>Coelurosauria</taxon>
        <taxon>Aves</taxon>
        <taxon>Neognathae</taxon>
        <taxon>Neoaves</taxon>
        <taxon>Charadriiformes</taxon>
        <taxon>Pedionomidae</taxon>
        <taxon>Pedionomus</taxon>
    </lineage>
</organism>
<dbReference type="InterPro" id="IPR022076">
    <property type="entry name" value="Limbin"/>
</dbReference>
<evidence type="ECO:0000313" key="14">
    <source>
        <dbReference type="Proteomes" id="UP000565207"/>
    </source>
</evidence>
<dbReference type="InterPro" id="IPR026501">
    <property type="entry name" value="Limbin/EVC"/>
</dbReference>